<feature type="transmembrane region" description="Helical" evidence="13">
    <location>
        <begin position="121"/>
        <end position="142"/>
    </location>
</feature>
<dbReference type="InParanoid" id="A0A7J7DFH9"/>
<reference evidence="15 16" key="1">
    <citation type="journal article" date="2020" name="Nat. Commun.">
        <title>Genome of Tripterygium wilfordii and identification of cytochrome P450 involved in triptolide biosynthesis.</title>
        <authorList>
            <person name="Tu L."/>
            <person name="Su P."/>
            <person name="Zhang Z."/>
            <person name="Gao L."/>
            <person name="Wang J."/>
            <person name="Hu T."/>
            <person name="Zhou J."/>
            <person name="Zhang Y."/>
            <person name="Zhao Y."/>
            <person name="Liu Y."/>
            <person name="Song Y."/>
            <person name="Tong Y."/>
            <person name="Lu Y."/>
            <person name="Yang J."/>
            <person name="Xu C."/>
            <person name="Jia M."/>
            <person name="Peters R.J."/>
            <person name="Huang L."/>
            <person name="Gao W."/>
        </authorList>
    </citation>
    <scope>NUCLEOTIDE SEQUENCE [LARGE SCALE GENOMIC DNA]</scope>
    <source>
        <strain evidence="16">cv. XIE 37</strain>
        <tissue evidence="15">Leaf</tissue>
    </source>
</reference>
<dbReference type="UniPathway" id="UPA00143"/>
<sequence length="254" mass="28283">MSSLVIGLSSYPSPPQQLRKRRERILLLLPRQETEDSLRRGGMWAPCFPLLILPRRNWVLPPFGLWSFKKLYTQNMPSQQQFLGEIHSRKLLLHTPIPSQAPSLSPSAATAAVGNTLDANALMVLSVLVCALIGSLAIYYMIRFVLGFFTHFLSGNSSADQLPSTGIEQKALETFPIVKYNAEEAGLDSECVICLSEFGSGEWVRILPKCNHGFHVKCIDKWLKSHSSCPTCRQCLIKTCQKIVDCSQSTNSSN</sequence>
<dbReference type="GO" id="GO:0016020">
    <property type="term" value="C:membrane"/>
    <property type="evidence" value="ECO:0007669"/>
    <property type="project" value="UniProtKB-SubCell"/>
</dbReference>
<dbReference type="PANTHER" id="PTHR46905:SF7">
    <property type="entry name" value="RING-H2 FINGER PROTEIN ATL78"/>
    <property type="match status" value="1"/>
</dbReference>
<dbReference type="GO" id="GO:0008270">
    <property type="term" value="F:zinc ion binding"/>
    <property type="evidence" value="ECO:0007669"/>
    <property type="project" value="UniProtKB-KW"/>
</dbReference>
<accession>A0A7J7DFH9</accession>
<dbReference type="GO" id="GO:0061630">
    <property type="term" value="F:ubiquitin protein ligase activity"/>
    <property type="evidence" value="ECO:0007669"/>
    <property type="project" value="UniProtKB-EC"/>
</dbReference>
<organism evidence="15 16">
    <name type="scientific">Tripterygium wilfordii</name>
    <name type="common">Thunder God vine</name>
    <dbReference type="NCBI Taxonomy" id="458696"/>
    <lineage>
        <taxon>Eukaryota</taxon>
        <taxon>Viridiplantae</taxon>
        <taxon>Streptophyta</taxon>
        <taxon>Embryophyta</taxon>
        <taxon>Tracheophyta</taxon>
        <taxon>Spermatophyta</taxon>
        <taxon>Magnoliopsida</taxon>
        <taxon>eudicotyledons</taxon>
        <taxon>Gunneridae</taxon>
        <taxon>Pentapetalae</taxon>
        <taxon>rosids</taxon>
        <taxon>fabids</taxon>
        <taxon>Celastrales</taxon>
        <taxon>Celastraceae</taxon>
        <taxon>Tripterygium</taxon>
    </lineage>
</organism>
<evidence type="ECO:0000256" key="11">
    <source>
        <dbReference type="ARBA" id="ARBA00024209"/>
    </source>
</evidence>
<dbReference type="AlphaFoldDB" id="A0A7J7DFH9"/>
<evidence type="ECO:0000256" key="6">
    <source>
        <dbReference type="ARBA" id="ARBA00022723"/>
    </source>
</evidence>
<evidence type="ECO:0000256" key="2">
    <source>
        <dbReference type="ARBA" id="ARBA00004167"/>
    </source>
</evidence>
<dbReference type="InterPro" id="IPR044602">
    <property type="entry name" value="ATL10/ATL72-79-like"/>
</dbReference>
<evidence type="ECO:0000256" key="1">
    <source>
        <dbReference type="ARBA" id="ARBA00000900"/>
    </source>
</evidence>
<evidence type="ECO:0000256" key="13">
    <source>
        <dbReference type="SAM" id="Phobius"/>
    </source>
</evidence>
<dbReference type="InterPro" id="IPR013083">
    <property type="entry name" value="Znf_RING/FYVE/PHD"/>
</dbReference>
<dbReference type="SUPFAM" id="SSF57850">
    <property type="entry name" value="RING/U-box"/>
    <property type="match status" value="1"/>
</dbReference>
<protein>
    <recommendedName>
        <fullName evidence="3">RING-type E3 ubiquitin transferase</fullName>
        <ecNumber evidence="3">2.3.2.27</ecNumber>
    </recommendedName>
</protein>
<dbReference type="GO" id="GO:0016567">
    <property type="term" value="P:protein ubiquitination"/>
    <property type="evidence" value="ECO:0007669"/>
    <property type="project" value="UniProtKB-UniPathway"/>
</dbReference>
<evidence type="ECO:0000256" key="4">
    <source>
        <dbReference type="ARBA" id="ARBA00022679"/>
    </source>
</evidence>
<comment type="catalytic activity">
    <reaction evidence="1">
        <text>S-ubiquitinyl-[E2 ubiquitin-conjugating enzyme]-L-cysteine + [acceptor protein]-L-lysine = [E2 ubiquitin-conjugating enzyme]-L-cysteine + N(6)-ubiquitinyl-[acceptor protein]-L-lysine.</text>
        <dbReference type="EC" id="2.3.2.27"/>
    </reaction>
</comment>
<evidence type="ECO:0000256" key="12">
    <source>
        <dbReference type="PROSITE-ProRule" id="PRU00175"/>
    </source>
</evidence>
<comment type="caution">
    <text evidence="15">The sequence shown here is derived from an EMBL/GenBank/DDBJ whole genome shotgun (WGS) entry which is preliminary data.</text>
</comment>
<keyword evidence="6" id="KW-0479">Metal-binding</keyword>
<evidence type="ECO:0000313" key="15">
    <source>
        <dbReference type="EMBL" id="KAF5745155.1"/>
    </source>
</evidence>
<keyword evidence="10 13" id="KW-0472">Membrane</keyword>
<keyword evidence="8" id="KW-0862">Zinc</keyword>
<evidence type="ECO:0000256" key="3">
    <source>
        <dbReference type="ARBA" id="ARBA00012483"/>
    </source>
</evidence>
<proteinExistence type="inferred from homology"/>
<keyword evidence="4" id="KW-0808">Transferase</keyword>
<keyword evidence="9 13" id="KW-1133">Transmembrane helix</keyword>
<evidence type="ECO:0000259" key="14">
    <source>
        <dbReference type="PROSITE" id="PS50089"/>
    </source>
</evidence>
<evidence type="ECO:0000256" key="7">
    <source>
        <dbReference type="ARBA" id="ARBA00022786"/>
    </source>
</evidence>
<dbReference type="SMART" id="SM00184">
    <property type="entry name" value="RING"/>
    <property type="match status" value="1"/>
</dbReference>
<keyword evidence="7" id="KW-0833">Ubl conjugation pathway</keyword>
<keyword evidence="16" id="KW-1185">Reference proteome</keyword>
<evidence type="ECO:0000313" key="16">
    <source>
        <dbReference type="Proteomes" id="UP000593562"/>
    </source>
</evidence>
<comment type="similarity">
    <text evidence="11">Belongs to the RING-type zinc finger family. ATL subfamily.</text>
</comment>
<dbReference type="PANTHER" id="PTHR46905">
    <property type="entry name" value="RING-H2 FINGER PROTEIN ATL78"/>
    <property type="match status" value="1"/>
</dbReference>
<keyword evidence="5 13" id="KW-0812">Transmembrane</keyword>
<dbReference type="EC" id="2.3.2.27" evidence="3"/>
<evidence type="ECO:0000256" key="10">
    <source>
        <dbReference type="ARBA" id="ARBA00023136"/>
    </source>
</evidence>
<dbReference type="EMBL" id="JAAARO010000007">
    <property type="protein sequence ID" value="KAF5745155.1"/>
    <property type="molecule type" value="Genomic_DNA"/>
</dbReference>
<dbReference type="CDD" id="cd16461">
    <property type="entry name" value="RING-H2_EL5-like"/>
    <property type="match status" value="1"/>
</dbReference>
<evidence type="ECO:0000256" key="8">
    <source>
        <dbReference type="ARBA" id="ARBA00022833"/>
    </source>
</evidence>
<gene>
    <name evidence="15" type="ORF">HS088_TW07G00736</name>
</gene>
<dbReference type="Pfam" id="PF13639">
    <property type="entry name" value="zf-RING_2"/>
    <property type="match status" value="1"/>
</dbReference>
<dbReference type="Proteomes" id="UP000593562">
    <property type="component" value="Unassembled WGS sequence"/>
</dbReference>
<dbReference type="Gene3D" id="3.30.40.10">
    <property type="entry name" value="Zinc/RING finger domain, C3HC4 (zinc finger)"/>
    <property type="match status" value="1"/>
</dbReference>
<evidence type="ECO:0000256" key="5">
    <source>
        <dbReference type="ARBA" id="ARBA00022692"/>
    </source>
</evidence>
<feature type="domain" description="RING-type" evidence="14">
    <location>
        <begin position="191"/>
        <end position="233"/>
    </location>
</feature>
<keyword evidence="12" id="KW-0863">Zinc-finger</keyword>
<comment type="subcellular location">
    <subcellularLocation>
        <location evidence="2">Membrane</location>
        <topology evidence="2">Single-pass membrane protein</topology>
    </subcellularLocation>
</comment>
<name>A0A7J7DFH9_TRIWF</name>
<evidence type="ECO:0000256" key="9">
    <source>
        <dbReference type="ARBA" id="ARBA00022989"/>
    </source>
</evidence>
<dbReference type="PROSITE" id="PS50089">
    <property type="entry name" value="ZF_RING_2"/>
    <property type="match status" value="1"/>
</dbReference>
<dbReference type="InterPro" id="IPR001841">
    <property type="entry name" value="Znf_RING"/>
</dbReference>